<dbReference type="HOGENOM" id="CLU_2752438_0_0_11"/>
<keyword evidence="1" id="KW-0732">Signal</keyword>
<dbReference type="EMBL" id="JNBY01000104">
    <property type="protein sequence ID" value="KDN82690.1"/>
    <property type="molecule type" value="Genomic_DNA"/>
</dbReference>
<dbReference type="AlphaFoldDB" id="A0A066YXR9"/>
<comment type="caution">
    <text evidence="2">The sequence shown here is derived from an EMBL/GenBank/DDBJ whole genome shotgun (WGS) entry which is preliminary data.</text>
</comment>
<feature type="signal peptide" evidence="1">
    <location>
        <begin position="1"/>
        <end position="20"/>
    </location>
</feature>
<evidence type="ECO:0000313" key="2">
    <source>
        <dbReference type="EMBL" id="KDN82690.1"/>
    </source>
</evidence>
<reference evidence="2 3" key="1">
    <citation type="submission" date="2014-05" db="EMBL/GenBank/DDBJ databases">
        <title>Draft Genome Sequence of Kitasatospora cheerisanensis KCTC 2395.</title>
        <authorList>
            <person name="Nam D.H."/>
        </authorList>
    </citation>
    <scope>NUCLEOTIDE SEQUENCE [LARGE SCALE GENOMIC DNA]</scope>
    <source>
        <strain evidence="2 3">KCTC 2395</strain>
    </source>
</reference>
<gene>
    <name evidence="2" type="ORF">KCH_56050</name>
</gene>
<organism evidence="2 3">
    <name type="scientific">Kitasatospora cheerisanensis KCTC 2395</name>
    <dbReference type="NCBI Taxonomy" id="1348663"/>
    <lineage>
        <taxon>Bacteria</taxon>
        <taxon>Bacillati</taxon>
        <taxon>Actinomycetota</taxon>
        <taxon>Actinomycetes</taxon>
        <taxon>Kitasatosporales</taxon>
        <taxon>Streptomycetaceae</taxon>
        <taxon>Kitasatospora</taxon>
    </lineage>
</organism>
<feature type="chain" id="PRO_5001631895" description="Secreted protein" evidence="1">
    <location>
        <begin position="21"/>
        <end position="70"/>
    </location>
</feature>
<keyword evidence="3" id="KW-1185">Reference proteome</keyword>
<accession>A0A066YXR9</accession>
<evidence type="ECO:0008006" key="4">
    <source>
        <dbReference type="Google" id="ProtNLM"/>
    </source>
</evidence>
<evidence type="ECO:0000256" key="1">
    <source>
        <dbReference type="SAM" id="SignalP"/>
    </source>
</evidence>
<dbReference type="Proteomes" id="UP000027178">
    <property type="component" value="Unassembled WGS sequence"/>
</dbReference>
<sequence>MSMASRASSWVALRSVPSRAAWLCGCTTWNSEPPPRRRSPLIVMVSWIGPWPPSSFSFASRRARSGLPGA</sequence>
<name>A0A066YXR9_9ACTN</name>
<proteinExistence type="predicted"/>
<evidence type="ECO:0000313" key="3">
    <source>
        <dbReference type="Proteomes" id="UP000027178"/>
    </source>
</evidence>
<protein>
    <recommendedName>
        <fullName evidence="4">Secreted protein</fullName>
    </recommendedName>
</protein>